<dbReference type="InterPro" id="IPR011008">
    <property type="entry name" value="Dimeric_a/b-barrel"/>
</dbReference>
<dbReference type="Gene3D" id="3.30.70.100">
    <property type="match status" value="1"/>
</dbReference>
<comment type="caution">
    <text evidence="1">The sequence shown here is derived from an EMBL/GenBank/DDBJ whole genome shotgun (WGS) entry which is preliminary data.</text>
</comment>
<dbReference type="PANTHER" id="PTHR34389:SF2">
    <property type="entry name" value="L-RHAMNOSE MUTAROTASE"/>
    <property type="match status" value="1"/>
</dbReference>
<dbReference type="Pfam" id="PF05336">
    <property type="entry name" value="rhaM"/>
    <property type="match status" value="1"/>
</dbReference>
<accession>A0ABV3X6Z8</accession>
<protein>
    <submittedName>
        <fullName evidence="1">L-rhamnose mutarotase</fullName>
    </submittedName>
</protein>
<dbReference type="SUPFAM" id="SSF54909">
    <property type="entry name" value="Dimeric alpha+beta barrel"/>
    <property type="match status" value="1"/>
</dbReference>
<gene>
    <name evidence="1" type="ORF">QCO44_10105</name>
</gene>
<reference evidence="1 2" key="1">
    <citation type="submission" date="2023-04" db="EMBL/GenBank/DDBJ databases">
        <title>Genome Sequence of Selenomonas sputigena ATCC 33150.</title>
        <authorList>
            <person name="Miller D.P."/>
            <person name="Anvari S."/>
            <person name="Polson S.W."/>
            <person name="Macdonald M."/>
            <person name="Mcdowell J.V."/>
        </authorList>
    </citation>
    <scope>NUCLEOTIDE SEQUENCE [LARGE SCALE GENOMIC DNA]</scope>
    <source>
        <strain evidence="1 2">ATCC 33150</strain>
    </source>
</reference>
<dbReference type="EMBL" id="JARVLH010000007">
    <property type="protein sequence ID" value="MEX5285975.1"/>
    <property type="molecule type" value="Genomic_DNA"/>
</dbReference>
<organism evidence="1 2">
    <name type="scientific">Selenomonas sputigena</name>
    <dbReference type="NCBI Taxonomy" id="69823"/>
    <lineage>
        <taxon>Bacteria</taxon>
        <taxon>Bacillati</taxon>
        <taxon>Bacillota</taxon>
        <taxon>Negativicutes</taxon>
        <taxon>Selenomonadales</taxon>
        <taxon>Selenomonadaceae</taxon>
        <taxon>Selenomonas</taxon>
    </lineage>
</organism>
<dbReference type="Proteomes" id="UP001559623">
    <property type="component" value="Unassembled WGS sequence"/>
</dbReference>
<evidence type="ECO:0000313" key="1">
    <source>
        <dbReference type="EMBL" id="MEX5285975.1"/>
    </source>
</evidence>
<dbReference type="RefSeq" id="WP_368847699.1">
    <property type="nucleotide sequence ID" value="NZ_CP194411.1"/>
</dbReference>
<keyword evidence="2" id="KW-1185">Reference proteome</keyword>
<sequence>MERFAWKATVKDGMLAEYRRRHDTIWPELKEVLKEAGISNYTIWNTGNELFGYFECEKGVAYAEEYQAKSAVVDRWNEYMKDVMVMEMDPVTGAQPRMEQVFFLP</sequence>
<name>A0ABV3X6Z8_9FIRM</name>
<evidence type="ECO:0000313" key="2">
    <source>
        <dbReference type="Proteomes" id="UP001559623"/>
    </source>
</evidence>
<proteinExistence type="predicted"/>
<dbReference type="InterPro" id="IPR008000">
    <property type="entry name" value="Rham/fucose_mutarotase"/>
</dbReference>
<dbReference type="PANTHER" id="PTHR34389">
    <property type="entry name" value="L-RHAMNOSE MUTAROTASE"/>
    <property type="match status" value="1"/>
</dbReference>